<gene>
    <name evidence="9" type="ORF">DXB65_00635</name>
</gene>
<keyword evidence="9" id="KW-0675">Receptor</keyword>
<accession>A0A3E5BRE3</accession>
<evidence type="ECO:0000256" key="7">
    <source>
        <dbReference type="PROSITE-ProRule" id="PRU01360"/>
    </source>
</evidence>
<dbReference type="InterPro" id="IPR008969">
    <property type="entry name" value="CarboxyPept-like_regulatory"/>
</dbReference>
<dbReference type="Gene3D" id="2.170.130.10">
    <property type="entry name" value="TonB-dependent receptor, plug domain"/>
    <property type="match status" value="1"/>
</dbReference>
<dbReference type="Pfam" id="PF13715">
    <property type="entry name" value="CarbopepD_reg_2"/>
    <property type="match status" value="1"/>
</dbReference>
<evidence type="ECO:0000259" key="8">
    <source>
        <dbReference type="Pfam" id="PF07715"/>
    </source>
</evidence>
<keyword evidence="2 7" id="KW-0813">Transport</keyword>
<evidence type="ECO:0000256" key="3">
    <source>
        <dbReference type="ARBA" id="ARBA00022452"/>
    </source>
</evidence>
<dbReference type="NCBIfam" id="TIGR04057">
    <property type="entry name" value="SusC_RagA_signa"/>
    <property type="match status" value="1"/>
</dbReference>
<evidence type="ECO:0000256" key="2">
    <source>
        <dbReference type="ARBA" id="ARBA00022448"/>
    </source>
</evidence>
<reference evidence="9 10" key="1">
    <citation type="submission" date="2018-08" db="EMBL/GenBank/DDBJ databases">
        <title>A genome reference for cultivated species of the human gut microbiota.</title>
        <authorList>
            <person name="Zou Y."/>
            <person name="Xue W."/>
            <person name="Luo G."/>
        </authorList>
    </citation>
    <scope>NUCLEOTIDE SEQUENCE [LARGE SCALE GENOMIC DNA]</scope>
    <source>
        <strain evidence="9 10">OM05-15BH</strain>
    </source>
</reference>
<dbReference type="Proteomes" id="UP000260983">
    <property type="component" value="Unassembled WGS sequence"/>
</dbReference>
<dbReference type="InterPro" id="IPR012910">
    <property type="entry name" value="Plug_dom"/>
</dbReference>
<comment type="caution">
    <text evidence="9">The sequence shown here is derived from an EMBL/GenBank/DDBJ whole genome shotgun (WGS) entry which is preliminary data.</text>
</comment>
<feature type="domain" description="TonB-dependent receptor plug" evidence="8">
    <location>
        <begin position="129"/>
        <end position="235"/>
    </location>
</feature>
<dbReference type="InterPro" id="IPR023997">
    <property type="entry name" value="TonB-dep_OMP_SusC/RagA_CS"/>
</dbReference>
<evidence type="ECO:0000256" key="4">
    <source>
        <dbReference type="ARBA" id="ARBA00022692"/>
    </source>
</evidence>
<dbReference type="EMBL" id="QSUL01000001">
    <property type="protein sequence ID" value="RGN40187.1"/>
    <property type="molecule type" value="Genomic_DNA"/>
</dbReference>
<dbReference type="PROSITE" id="PS52016">
    <property type="entry name" value="TONB_DEPENDENT_REC_3"/>
    <property type="match status" value="1"/>
</dbReference>
<dbReference type="Gene3D" id="2.40.170.20">
    <property type="entry name" value="TonB-dependent receptor, beta-barrel domain"/>
    <property type="match status" value="1"/>
</dbReference>
<keyword evidence="4 7" id="KW-0812">Transmembrane</keyword>
<keyword evidence="5 7" id="KW-0472">Membrane</keyword>
<keyword evidence="3 7" id="KW-1134">Transmembrane beta strand</keyword>
<dbReference type="NCBIfam" id="TIGR04056">
    <property type="entry name" value="OMP_RagA_SusC"/>
    <property type="match status" value="1"/>
</dbReference>
<evidence type="ECO:0000313" key="9">
    <source>
        <dbReference type="EMBL" id="RGN40187.1"/>
    </source>
</evidence>
<name>A0A3E5BRE3_9BACE</name>
<comment type="similarity">
    <text evidence="7">Belongs to the TonB-dependent receptor family.</text>
</comment>
<dbReference type="InterPro" id="IPR037066">
    <property type="entry name" value="Plug_dom_sf"/>
</dbReference>
<sequence>MEKQKISSRAGLSKVLSTLIICMALMMNVSYLSAQNSQVTVTGTVEDPLGPVIGASVVEKGVPSNGCITDINGNFSLKASPNATLIVSFVGYKTVEIPLKGQRSVKVTLQEDSEMLDEVVVVGYGTMRKKDLTGSVVQINPSKIADSNPGSVQDVLRGTPGLQIGYDASAKGSDASIQLRGKNSLGTDAKPMIVLDGMAFYGELSEINPDDIGQIDVLKDASSAAIYGAKAAAGVIIITTKKGKQGKPVINVSANLAVNKKSAYRDYYNASGYLRYRQDWYKMANTYDQGENGLYGYYNRLVDTKQKDEAGNSIFKPAYPQGYYDNPANMTAAEQNAWASSVGMSGLGLSEGESALSLFARRLTMDVSPLVYSNFLAGNSFDWYDSTFRTGINQDYNASISGATDKINYYLSVGYMDNEGAVQGNEYHAFRSNMKINAKITDWLEIGANVNFQDRSDGDIQVSLGSNYWDANMLRNSPYASMYDENGGYEQYPMSGAATNGGYNYYFDRQYYDLEKGYTVLNTIFNAKVTLPLGFTYQFNIAPRYQWFYDRYFMSADLPDASASGRGVNREWSKNFDWNLNNTITWDRTFADTHHFTVTLVQEAEEHRTWNDKINARNITPSDALGFHYTGGANKEQSSFSTTDTHYTAASYLGRLFYSYNDRYMFTGTFRRDGYAGFGAKNPWGNFGSVGLGWTVSNEKFMKGTQEWLDMLKLRASWGTNGNRDFGDVYKTLANLNLGGTGMVYVNNGTATVVNPLYMDRLAAPNLQWEKTNSWNIGVDFSVLGDRLTGTVEYYFKKTTDMIMGQRLPSFSGFSTITANLGEVQNKGFEISLNSTNIETKDFTWNTSAGFSINKNRINHIYYDYDENGVERDDTSNKWYIGQPMGTIWYYETDGVWQNNPEDIAAAALVGQKPGDPKVVNRYTEDDKILDDGTRVPVYNDNDKTYLGTTAPPIYWNIRNEFTLWKDLTFSFSLYSYMGHKSTNGYWLNQDNGGSQVLNGFNMPEKEYWTPDNATNEYCRLGAVGPNTGLASGVDKLYNRNFVRLDDITIGYTLPKRWTKKYMIDKVRVTASIKNVCTISGWEYGDPETGGLATRAFNFGLNITL</sequence>
<protein>
    <submittedName>
        <fullName evidence="9">TonB-dependent receptor</fullName>
    </submittedName>
</protein>
<comment type="subcellular location">
    <subcellularLocation>
        <location evidence="1 7">Cell outer membrane</location>
        <topology evidence="1 7">Multi-pass membrane protein</topology>
    </subcellularLocation>
</comment>
<dbReference type="RefSeq" id="WP_117723006.1">
    <property type="nucleotide sequence ID" value="NZ_QSUL01000001.1"/>
</dbReference>
<dbReference type="SUPFAM" id="SSF56935">
    <property type="entry name" value="Porins"/>
    <property type="match status" value="1"/>
</dbReference>
<proteinExistence type="inferred from homology"/>
<evidence type="ECO:0000256" key="6">
    <source>
        <dbReference type="ARBA" id="ARBA00023237"/>
    </source>
</evidence>
<dbReference type="GO" id="GO:0009279">
    <property type="term" value="C:cell outer membrane"/>
    <property type="evidence" value="ECO:0007669"/>
    <property type="project" value="UniProtKB-SubCell"/>
</dbReference>
<evidence type="ECO:0000256" key="5">
    <source>
        <dbReference type="ARBA" id="ARBA00023136"/>
    </source>
</evidence>
<dbReference type="Pfam" id="PF07715">
    <property type="entry name" value="Plug"/>
    <property type="match status" value="1"/>
</dbReference>
<dbReference type="SUPFAM" id="SSF49464">
    <property type="entry name" value="Carboxypeptidase regulatory domain-like"/>
    <property type="match status" value="1"/>
</dbReference>
<evidence type="ECO:0000256" key="1">
    <source>
        <dbReference type="ARBA" id="ARBA00004571"/>
    </source>
</evidence>
<dbReference type="InterPro" id="IPR039426">
    <property type="entry name" value="TonB-dep_rcpt-like"/>
</dbReference>
<evidence type="ECO:0000313" key="10">
    <source>
        <dbReference type="Proteomes" id="UP000260983"/>
    </source>
</evidence>
<organism evidence="9 10">
    <name type="scientific">Bacteroides oleiciplenus</name>
    <dbReference type="NCBI Taxonomy" id="626931"/>
    <lineage>
        <taxon>Bacteria</taxon>
        <taxon>Pseudomonadati</taxon>
        <taxon>Bacteroidota</taxon>
        <taxon>Bacteroidia</taxon>
        <taxon>Bacteroidales</taxon>
        <taxon>Bacteroidaceae</taxon>
        <taxon>Bacteroides</taxon>
    </lineage>
</organism>
<dbReference type="InterPro" id="IPR023996">
    <property type="entry name" value="TonB-dep_OMP_SusC/RagA"/>
</dbReference>
<dbReference type="AlphaFoldDB" id="A0A3E5BRE3"/>
<keyword evidence="6 7" id="KW-0998">Cell outer membrane</keyword>
<dbReference type="InterPro" id="IPR036942">
    <property type="entry name" value="Beta-barrel_TonB_sf"/>
</dbReference>